<feature type="domain" description="Rap-GAP" evidence="3">
    <location>
        <begin position="126"/>
        <end position="342"/>
    </location>
</feature>
<evidence type="ECO:0000313" key="5">
    <source>
        <dbReference type="Proteomes" id="UP001497623"/>
    </source>
</evidence>
<dbReference type="PROSITE" id="PS50085">
    <property type="entry name" value="RAPGAP"/>
    <property type="match status" value="1"/>
</dbReference>
<feature type="non-terminal residue" evidence="4">
    <location>
        <position position="1"/>
    </location>
</feature>
<keyword evidence="5" id="KW-1185">Reference proteome</keyword>
<dbReference type="InterPro" id="IPR035974">
    <property type="entry name" value="Rap/Ran-GAP_sf"/>
</dbReference>
<evidence type="ECO:0000256" key="2">
    <source>
        <dbReference type="SAM" id="MobiDB-lite"/>
    </source>
</evidence>
<dbReference type="Proteomes" id="UP001497623">
    <property type="component" value="Unassembled WGS sequence"/>
</dbReference>
<dbReference type="GO" id="GO:0005737">
    <property type="term" value="C:cytoplasm"/>
    <property type="evidence" value="ECO:0007669"/>
    <property type="project" value="TreeGrafter"/>
</dbReference>
<name>A0AAV2SBH1_MEGNR</name>
<feature type="compositionally biased region" description="Low complexity" evidence="2">
    <location>
        <begin position="443"/>
        <end position="458"/>
    </location>
</feature>
<feature type="compositionally biased region" description="Low complexity" evidence="2">
    <location>
        <begin position="412"/>
        <end position="434"/>
    </location>
</feature>
<dbReference type="InterPro" id="IPR050989">
    <property type="entry name" value="Rap1_Ran_GAP"/>
</dbReference>
<dbReference type="SUPFAM" id="SSF111347">
    <property type="entry name" value="Rap/Ran-GAP"/>
    <property type="match status" value="1"/>
</dbReference>
<protein>
    <recommendedName>
        <fullName evidence="3">Rap-GAP domain-containing protein</fullName>
    </recommendedName>
</protein>
<gene>
    <name evidence="4" type="ORF">MNOR_LOCUS34241</name>
</gene>
<evidence type="ECO:0000313" key="4">
    <source>
        <dbReference type="EMBL" id="CAL4172158.1"/>
    </source>
</evidence>
<accession>A0AAV2SBH1</accession>
<organism evidence="4 5">
    <name type="scientific">Meganyctiphanes norvegica</name>
    <name type="common">Northern krill</name>
    <name type="synonym">Thysanopoda norvegica</name>
    <dbReference type="NCBI Taxonomy" id="48144"/>
    <lineage>
        <taxon>Eukaryota</taxon>
        <taxon>Metazoa</taxon>
        <taxon>Ecdysozoa</taxon>
        <taxon>Arthropoda</taxon>
        <taxon>Crustacea</taxon>
        <taxon>Multicrustacea</taxon>
        <taxon>Malacostraca</taxon>
        <taxon>Eumalacostraca</taxon>
        <taxon>Eucarida</taxon>
        <taxon>Euphausiacea</taxon>
        <taxon>Euphausiidae</taxon>
        <taxon>Meganyctiphanes</taxon>
    </lineage>
</organism>
<sequence>VVLPETGYWYENSEANHQADNYNNNNSRFESDEVAPLYRRYFMEKEHFSFFGEDETLGPLVLSYKPEMVGTQDSFRVLLRLQSGTYHTVIVRQDNITPADMAKHLREELVLSSLQPALTPHTSELIAAYDEHVLVNTFKFGLLYQRIGQTTEEQMFSNTTHSREFDEFLDLIGRRVKLKDHQGFRGGLDIQYGQTGDETVYEVFREKQIMFHVSTFLPYKENDVQQLQRKRHIGNDIVAIVFQEGNTPFAPDMIASHFLHSYVVIQPFVCPAGGTRYRVSVTAQSDVPYFGPSLPCGAVFKHGQHFKDFLLTKLINAEIACLKAGRFANLEQRTRSSLLSALVEELRIKTNTFMGIPEIQREAPKTEKQPKRFSKIVRKIIESRKEAQAQHRSNKSSSGHNTSCLSEGTPVSMRSKCSRSSGGSSGVPTPASSPETPHLRITAAAASESDDSSLNSVDLDIHPGGHMINDDSDTGLESMSSAEHHQNHRSSGPSGQ</sequence>
<dbReference type="Pfam" id="PF02145">
    <property type="entry name" value="Rap_GAP"/>
    <property type="match status" value="1"/>
</dbReference>
<dbReference type="Gene3D" id="3.40.50.11210">
    <property type="entry name" value="Rap/Ran-GAP"/>
    <property type="match status" value="1"/>
</dbReference>
<comment type="caution">
    <text evidence="4">The sequence shown here is derived from an EMBL/GenBank/DDBJ whole genome shotgun (WGS) entry which is preliminary data.</text>
</comment>
<feature type="region of interest" description="Disordered" evidence="2">
    <location>
        <begin position="384"/>
        <end position="496"/>
    </location>
</feature>
<dbReference type="FunFam" id="3.40.50.11210:FF:000001">
    <property type="entry name" value="Ral GTPase-activating protein subunit alpha-1 isoform 1"/>
    <property type="match status" value="1"/>
</dbReference>
<reference evidence="4 5" key="1">
    <citation type="submission" date="2024-05" db="EMBL/GenBank/DDBJ databases">
        <authorList>
            <person name="Wallberg A."/>
        </authorList>
    </citation>
    <scope>NUCLEOTIDE SEQUENCE [LARGE SCALE GENOMIC DNA]</scope>
</reference>
<dbReference type="Pfam" id="PF21022">
    <property type="entry name" value="Rap-GAP_dimer"/>
    <property type="match status" value="1"/>
</dbReference>
<dbReference type="PANTHER" id="PTHR15711:SF32">
    <property type="entry name" value="RAP GTPASE ACTIVATING PROTEIN 1, ISOFORM H"/>
    <property type="match status" value="1"/>
</dbReference>
<dbReference type="PANTHER" id="PTHR15711">
    <property type="entry name" value="RAP GTPASE-ACTIVATING PROTEIN"/>
    <property type="match status" value="1"/>
</dbReference>
<evidence type="ECO:0000256" key="1">
    <source>
        <dbReference type="ARBA" id="ARBA00022468"/>
    </source>
</evidence>
<dbReference type="InterPro" id="IPR000331">
    <property type="entry name" value="Rap/Ran_GAP_dom"/>
</dbReference>
<dbReference type="AlphaFoldDB" id="A0AAV2SBH1"/>
<keyword evidence="1" id="KW-0343">GTPase activation</keyword>
<feature type="compositionally biased region" description="Polar residues" evidence="2">
    <location>
        <begin position="395"/>
        <end position="406"/>
    </location>
</feature>
<feature type="non-terminal residue" evidence="4">
    <location>
        <position position="496"/>
    </location>
</feature>
<dbReference type="Gene3D" id="6.10.140.210">
    <property type="match status" value="1"/>
</dbReference>
<dbReference type="EMBL" id="CAXKWB010052048">
    <property type="protein sequence ID" value="CAL4172158.1"/>
    <property type="molecule type" value="Genomic_DNA"/>
</dbReference>
<proteinExistence type="predicted"/>
<dbReference type="GO" id="GO:0051056">
    <property type="term" value="P:regulation of small GTPase mediated signal transduction"/>
    <property type="evidence" value="ECO:0007669"/>
    <property type="project" value="InterPro"/>
</dbReference>
<dbReference type="GO" id="GO:0005096">
    <property type="term" value="F:GTPase activator activity"/>
    <property type="evidence" value="ECO:0007669"/>
    <property type="project" value="UniProtKB-KW"/>
</dbReference>
<evidence type="ECO:0000259" key="3">
    <source>
        <dbReference type="PROSITE" id="PS50085"/>
    </source>
</evidence>